<evidence type="ECO:0000313" key="1">
    <source>
        <dbReference type="EMBL" id="KAK9293391.1"/>
    </source>
</evidence>
<keyword evidence="2" id="KW-1185">Reference proteome</keyword>
<dbReference type="EMBL" id="JAWNGG020000505">
    <property type="protein sequence ID" value="KAK9293391.1"/>
    <property type="molecule type" value="Genomic_DNA"/>
</dbReference>
<reference evidence="1 2" key="1">
    <citation type="submission" date="2024-05" db="EMBL/GenBank/DDBJ databases">
        <title>The nuclear and mitochondrial genome assemblies of Tetragonisca angustula (Apidae: Meliponini), a tiny yet remarkable pollinator in the Neotropics.</title>
        <authorList>
            <person name="Ferrari R."/>
            <person name="Ricardo P.C."/>
            <person name="Dias F.C."/>
            <person name="Araujo N.S."/>
            <person name="Soares D.O."/>
            <person name="Zhou Q.-S."/>
            <person name="Zhu C.-D."/>
            <person name="Coutinho L."/>
            <person name="Airas M.C."/>
            <person name="Batista T.M."/>
        </authorList>
    </citation>
    <scope>NUCLEOTIDE SEQUENCE [LARGE SCALE GENOMIC DNA]</scope>
    <source>
        <strain evidence="1">ASF017062</strain>
        <tissue evidence="1">Abdomen</tissue>
    </source>
</reference>
<comment type="caution">
    <text evidence="1">The sequence shown here is derived from an EMBL/GenBank/DDBJ whole genome shotgun (WGS) entry which is preliminary data.</text>
</comment>
<protein>
    <submittedName>
        <fullName evidence="1">Uncharacterized protein</fullName>
    </submittedName>
</protein>
<organism evidence="1 2">
    <name type="scientific">Tetragonisca angustula</name>
    <dbReference type="NCBI Taxonomy" id="166442"/>
    <lineage>
        <taxon>Eukaryota</taxon>
        <taxon>Metazoa</taxon>
        <taxon>Ecdysozoa</taxon>
        <taxon>Arthropoda</taxon>
        <taxon>Hexapoda</taxon>
        <taxon>Insecta</taxon>
        <taxon>Pterygota</taxon>
        <taxon>Neoptera</taxon>
        <taxon>Endopterygota</taxon>
        <taxon>Hymenoptera</taxon>
        <taxon>Apocrita</taxon>
        <taxon>Aculeata</taxon>
        <taxon>Apoidea</taxon>
        <taxon>Anthophila</taxon>
        <taxon>Apidae</taxon>
        <taxon>Tetragonisca</taxon>
    </lineage>
</organism>
<proteinExistence type="predicted"/>
<name>A0AAW0Z7Q6_9HYME</name>
<sequence length="100" mass="11534">MFVRFVVSSGSYANAQTIPHIIQQTRNVRIRPMGRIEIIDADFSDIVFTDDTSSTSDLFDSDFARQQFLSTTTLDNYTSPQTLPQFFARLWSLLVYRTEL</sequence>
<dbReference type="Proteomes" id="UP001432146">
    <property type="component" value="Unassembled WGS sequence"/>
</dbReference>
<gene>
    <name evidence="1" type="ORF">QLX08_011654</name>
</gene>
<accession>A0AAW0Z7Q6</accession>
<dbReference type="AlphaFoldDB" id="A0AAW0Z7Q6"/>
<evidence type="ECO:0000313" key="2">
    <source>
        <dbReference type="Proteomes" id="UP001432146"/>
    </source>
</evidence>